<keyword evidence="4" id="KW-1185">Reference proteome</keyword>
<proteinExistence type="predicted"/>
<protein>
    <submittedName>
        <fullName evidence="3">T9SS type A sorting domain-containing protein</fullName>
    </submittedName>
</protein>
<evidence type="ECO:0000259" key="2">
    <source>
        <dbReference type="Pfam" id="PF18962"/>
    </source>
</evidence>
<reference evidence="3 4" key="1">
    <citation type="submission" date="2019-06" db="EMBL/GenBank/DDBJ databases">
        <title>Flavobacterium sp. MaA-Y11 from geoumgang.</title>
        <authorList>
            <person name="Jeong S."/>
        </authorList>
    </citation>
    <scope>NUCLEOTIDE SEQUENCE [LARGE SCALE GENOMIC DNA]</scope>
    <source>
        <strain evidence="3 4">MaA-Y11</strain>
    </source>
</reference>
<dbReference type="AlphaFoldDB" id="A0A501QE03"/>
<evidence type="ECO:0000313" key="4">
    <source>
        <dbReference type="Proteomes" id="UP000319175"/>
    </source>
</evidence>
<evidence type="ECO:0000313" key="3">
    <source>
        <dbReference type="EMBL" id="TPD70678.1"/>
    </source>
</evidence>
<name>A0A501QE03_9FLAO</name>
<reference evidence="3 4" key="2">
    <citation type="submission" date="2019-06" db="EMBL/GenBank/DDBJ databases">
        <authorList>
            <person name="Seo Y."/>
        </authorList>
    </citation>
    <scope>NUCLEOTIDE SEQUENCE [LARGE SCALE GENOMIC DNA]</scope>
    <source>
        <strain evidence="3 4">MaA-Y11</strain>
    </source>
</reference>
<dbReference type="NCBIfam" id="TIGR04183">
    <property type="entry name" value="Por_Secre_tail"/>
    <property type="match status" value="1"/>
</dbReference>
<dbReference type="Pfam" id="PF18962">
    <property type="entry name" value="Por_Secre_tail"/>
    <property type="match status" value="1"/>
</dbReference>
<comment type="caution">
    <text evidence="3">The sequence shown here is derived from an EMBL/GenBank/DDBJ whole genome shotgun (WGS) entry which is preliminary data.</text>
</comment>
<feature type="domain" description="Secretion system C-terminal sorting" evidence="2">
    <location>
        <begin position="82"/>
        <end position="147"/>
    </location>
</feature>
<dbReference type="InterPro" id="IPR026444">
    <property type="entry name" value="Secre_tail"/>
</dbReference>
<accession>A0A501QE03</accession>
<organism evidence="3 4">
    <name type="scientific">Flavobacterium microcysteis</name>
    <dbReference type="NCBI Taxonomy" id="2596891"/>
    <lineage>
        <taxon>Bacteria</taxon>
        <taxon>Pseudomonadati</taxon>
        <taxon>Bacteroidota</taxon>
        <taxon>Flavobacteriia</taxon>
        <taxon>Flavobacteriales</taxon>
        <taxon>Flavobacteriaceae</taxon>
        <taxon>Flavobacterium</taxon>
    </lineage>
</organism>
<keyword evidence="1" id="KW-0732">Signal</keyword>
<gene>
    <name evidence="3" type="ORF">FJA49_06975</name>
</gene>
<evidence type="ECO:0000256" key="1">
    <source>
        <dbReference type="ARBA" id="ARBA00022729"/>
    </source>
</evidence>
<dbReference type="EMBL" id="VFJE01000052">
    <property type="protein sequence ID" value="TPD70678.1"/>
    <property type="molecule type" value="Genomic_DNA"/>
</dbReference>
<dbReference type="Proteomes" id="UP000319175">
    <property type="component" value="Unassembled WGS sequence"/>
</dbReference>
<sequence>MFMIGNRKNLLTLIALGLYSSMFSQSEGIVGSSANYSGYMSFNTGEVFVVFKIQNEDIVSKSIEIIPKEQENLLEDVDDIIVYPNPVSAILNISSISGKPVGEIFIFSSEGKMVLNQEVVNNQIDLSRLAQGTYILKTDISSSKTFKIIKQ</sequence>